<name>A0A8C5DV15_GOUWI</name>
<dbReference type="AlphaFoldDB" id="A0A8C5DV15"/>
<dbReference type="SUPFAM" id="SSF48726">
    <property type="entry name" value="Immunoglobulin"/>
    <property type="match status" value="1"/>
</dbReference>
<feature type="compositionally biased region" description="Low complexity" evidence="1">
    <location>
        <begin position="152"/>
        <end position="164"/>
    </location>
</feature>
<dbReference type="Gene3D" id="2.60.40.10">
    <property type="entry name" value="Immunoglobulins"/>
    <property type="match status" value="1"/>
</dbReference>
<dbReference type="Pfam" id="PF07679">
    <property type="entry name" value="I-set"/>
    <property type="match status" value="1"/>
</dbReference>
<dbReference type="InterPro" id="IPR013098">
    <property type="entry name" value="Ig_I-set"/>
</dbReference>
<evidence type="ECO:0000313" key="3">
    <source>
        <dbReference type="Ensembl" id="ENSGWIP00000012098.1"/>
    </source>
</evidence>
<evidence type="ECO:0000313" key="4">
    <source>
        <dbReference type="Proteomes" id="UP000694680"/>
    </source>
</evidence>
<reference evidence="3" key="1">
    <citation type="submission" date="2020-06" db="EMBL/GenBank/DDBJ databases">
        <authorList>
            <consortium name="Wellcome Sanger Institute Data Sharing"/>
        </authorList>
    </citation>
    <scope>NUCLEOTIDE SEQUENCE [LARGE SCALE GENOMIC DNA]</scope>
</reference>
<organism evidence="3 4">
    <name type="scientific">Gouania willdenowi</name>
    <name type="common">Blunt-snouted clingfish</name>
    <name type="synonym">Lepadogaster willdenowi</name>
    <dbReference type="NCBI Taxonomy" id="441366"/>
    <lineage>
        <taxon>Eukaryota</taxon>
        <taxon>Metazoa</taxon>
        <taxon>Chordata</taxon>
        <taxon>Craniata</taxon>
        <taxon>Vertebrata</taxon>
        <taxon>Euteleostomi</taxon>
        <taxon>Actinopterygii</taxon>
        <taxon>Neopterygii</taxon>
        <taxon>Teleostei</taxon>
        <taxon>Neoteleostei</taxon>
        <taxon>Acanthomorphata</taxon>
        <taxon>Ovalentaria</taxon>
        <taxon>Blenniimorphae</taxon>
        <taxon>Blenniiformes</taxon>
        <taxon>Gobiesocoidei</taxon>
        <taxon>Gobiesocidae</taxon>
        <taxon>Gobiesocinae</taxon>
        <taxon>Gouania</taxon>
    </lineage>
</organism>
<dbReference type="InterPro" id="IPR007110">
    <property type="entry name" value="Ig-like_dom"/>
</dbReference>
<dbReference type="InterPro" id="IPR036179">
    <property type="entry name" value="Ig-like_dom_sf"/>
</dbReference>
<dbReference type="PROSITE" id="PS50835">
    <property type="entry name" value="IG_LIKE"/>
    <property type="match status" value="1"/>
</dbReference>
<reference evidence="3" key="2">
    <citation type="submission" date="2025-08" db="UniProtKB">
        <authorList>
            <consortium name="Ensembl"/>
        </authorList>
    </citation>
    <scope>IDENTIFICATION</scope>
</reference>
<sequence>SRPSSSYMRFNSFSFHPHNQIPSVLLLFLRPPVDHPWGSVRSLCFGHMFLLLQEPTRVLEGDIARFRCRVTGYPAPKVNWYLNGQLIRKSKRYRLRYDGIYYLEIVDIKSYDAGEVRVVADNPLGTTEHTVKTVDDLKFDNWTMSPPTNPLSRSSGSRTTWRSSPETNTGCTLTGRSTSSLCW</sequence>
<dbReference type="FunFam" id="2.60.40.10:FF:000697">
    <property type="entry name" value="titin isoform X1"/>
    <property type="match status" value="1"/>
</dbReference>
<reference evidence="3" key="3">
    <citation type="submission" date="2025-09" db="UniProtKB">
        <authorList>
            <consortium name="Ensembl"/>
        </authorList>
    </citation>
    <scope>IDENTIFICATION</scope>
</reference>
<protein>
    <recommendedName>
        <fullName evidence="2">Ig-like domain-containing protein</fullName>
    </recommendedName>
</protein>
<accession>A0A8C5DV15</accession>
<evidence type="ECO:0000259" key="2">
    <source>
        <dbReference type="PROSITE" id="PS50835"/>
    </source>
</evidence>
<dbReference type="InterPro" id="IPR003599">
    <property type="entry name" value="Ig_sub"/>
</dbReference>
<dbReference type="Ensembl" id="ENSGWIT00000013503.1">
    <property type="protein sequence ID" value="ENSGWIP00000012098.1"/>
    <property type="gene ID" value="ENSGWIG00000007052.1"/>
</dbReference>
<keyword evidence="4" id="KW-1185">Reference proteome</keyword>
<proteinExistence type="predicted"/>
<feature type="region of interest" description="Disordered" evidence="1">
    <location>
        <begin position="145"/>
        <end position="183"/>
    </location>
</feature>
<feature type="domain" description="Ig-like" evidence="2">
    <location>
        <begin position="22"/>
        <end position="135"/>
    </location>
</feature>
<feature type="compositionally biased region" description="Polar residues" evidence="1">
    <location>
        <begin position="165"/>
        <end position="183"/>
    </location>
</feature>
<dbReference type="SMART" id="SM00409">
    <property type="entry name" value="IG"/>
    <property type="match status" value="1"/>
</dbReference>
<dbReference type="Proteomes" id="UP000694680">
    <property type="component" value="Chromosome 21"/>
</dbReference>
<evidence type="ECO:0000256" key="1">
    <source>
        <dbReference type="SAM" id="MobiDB-lite"/>
    </source>
</evidence>
<dbReference type="PANTHER" id="PTHR47633:SF4">
    <property type="entry name" value="MYOPALLADIN ISOFORM X1"/>
    <property type="match status" value="1"/>
</dbReference>
<dbReference type="InterPro" id="IPR013783">
    <property type="entry name" value="Ig-like_fold"/>
</dbReference>
<dbReference type="PANTHER" id="PTHR47633">
    <property type="entry name" value="IMMUNOGLOBULIN"/>
    <property type="match status" value="1"/>
</dbReference>